<feature type="coiled-coil region" evidence="1">
    <location>
        <begin position="20"/>
        <end position="62"/>
    </location>
</feature>
<evidence type="ECO:0000313" key="4">
    <source>
        <dbReference type="Proteomes" id="UP000003233"/>
    </source>
</evidence>
<evidence type="ECO:0000313" key="3">
    <source>
        <dbReference type="EMBL" id="EPC08986.1"/>
    </source>
</evidence>
<dbReference type="HOGENOM" id="CLU_016991_0_0_0"/>
<dbReference type="RefSeq" id="WP_016361947.1">
    <property type="nucleotide sequence ID" value="NZ_KE161011.1"/>
</dbReference>
<dbReference type="EMBL" id="AGWJ02000034">
    <property type="protein sequence ID" value="EPC08986.1"/>
    <property type="molecule type" value="Genomic_DNA"/>
</dbReference>
<dbReference type="Proteomes" id="UP000003233">
    <property type="component" value="Unassembled WGS sequence"/>
</dbReference>
<organism evidence="3 4">
    <name type="scientific">Fusobacterium ulcerans 12-1B</name>
    <dbReference type="NCBI Taxonomy" id="457404"/>
    <lineage>
        <taxon>Bacteria</taxon>
        <taxon>Fusobacteriati</taxon>
        <taxon>Fusobacteriota</taxon>
        <taxon>Fusobacteriia</taxon>
        <taxon>Fusobacteriales</taxon>
        <taxon>Fusobacteriaceae</taxon>
        <taxon>Fusobacterium</taxon>
    </lineage>
</organism>
<evidence type="ECO:0000256" key="2">
    <source>
        <dbReference type="SAM" id="MobiDB-lite"/>
    </source>
</evidence>
<keyword evidence="4" id="KW-1185">Reference proteome</keyword>
<keyword evidence="1" id="KW-0175">Coiled coil</keyword>
<protein>
    <submittedName>
        <fullName evidence="3">Uncharacterized protein</fullName>
    </submittedName>
</protein>
<comment type="caution">
    <text evidence="3">The sequence shown here is derived from an EMBL/GenBank/DDBJ whole genome shotgun (WGS) entry which is preliminary data.</text>
</comment>
<dbReference type="AlphaFoldDB" id="S2LFW8"/>
<gene>
    <name evidence="3" type="ORF">HMPREF0402_04289</name>
</gene>
<sequence length="849" mass="95213">MGIGKLALPILGFVGKDLLIAFYEKERDRLIEELLSEKESYKDIYKKLREEEKKNVEILEELGKKEVLNPQEEKEMKKILTDLYLSDQKLFNAYIDLKNNKITLEDYEKILKATKSNKNKNKIIDNKTKIKELEKRAEENKKKLNYSFYKYDDHGMQITIPFEEAMAQGFPEEMLSKQFPGFATEYEEIQKSYREYINDLSEIEKLKKENYNLLKNPILNSKKKEELQSLSQSIIEQKNNKTEKVSNNKKSNQLAAEPIINLVAEEKYKQEELKINADYNKKNLEETQDFNEKMKELLKSGNINEIQEVKKNHEENLKMFEEENKEALLKQQKNKPGATKIDIENLDTKIKMLKVEAEKEKNINKINQIEIEIKASEEAKLSNVNNAGIGLKNLSSMFQMLGEVTGKQSIKDISNVLGTGSSLFEAFKNTSIGAEKLAGFLGDKAIPGFENFNQGMGIGNIISGALGGGTEGNLGSMIGSGIGTAVGGLPGSIVGGAIGSIGGSLFGSKSKKKKKREERKRKSAQERLQRGLISGQYKWQDVMEAYNEDLLKLGAGSYIGLYDKVSANTDYDNVLSSLNGAKSGSDGVSMTTLKQLMPQYNEQQIIDWFKSLTGGAVLKGDILSTGEGKYGAIDIGELAKQVTNANRDLEKTLKATIKGIINFSADSLAAVVKKGFFGGMEDLGNDIEGMLAESLKNAFINTEMSKALFNGMSDKVSDVVKEMFVKDSNLGIDLETGDLENLSLTQYMELIKKYTEISNEKLEELFRELGLNVDNLTGSMNSLNKNMSKNAVQGMSTNLWKYNLGQKVTSEFNGIFEIEIPITFGDQLLDKRIIKITSDSIRKARRNKF</sequence>
<dbReference type="PATRIC" id="fig|457404.5.peg.3400"/>
<feature type="region of interest" description="Disordered" evidence="2">
    <location>
        <begin position="507"/>
        <end position="527"/>
    </location>
</feature>
<name>S2LFW8_9FUSO</name>
<feature type="compositionally biased region" description="Basic residues" evidence="2">
    <location>
        <begin position="509"/>
        <end position="522"/>
    </location>
</feature>
<accession>S2LFW8</accession>
<evidence type="ECO:0000256" key="1">
    <source>
        <dbReference type="SAM" id="Coils"/>
    </source>
</evidence>
<proteinExistence type="predicted"/>
<reference evidence="3 4" key="1">
    <citation type="submission" date="2012-07" db="EMBL/GenBank/DDBJ databases">
        <title>The Genome Sequence of Fusobacterium ulcerans 12_1B.</title>
        <authorList>
            <consortium name="The Broad Institute Genome Sequencing Platform"/>
            <person name="Earl A."/>
            <person name="Ward D."/>
            <person name="Feldgarden M."/>
            <person name="Gevers D."/>
            <person name="Strauss J."/>
            <person name="Ambrose C.E."/>
            <person name="Allen-Vercoe E."/>
            <person name="Walker B."/>
            <person name="Young S.K."/>
            <person name="Zeng Q."/>
            <person name="Gargeya S."/>
            <person name="Fitzgerald M."/>
            <person name="Haas B."/>
            <person name="Abouelleil A."/>
            <person name="Alvarado L."/>
            <person name="Arachchi H.M."/>
            <person name="Berlin A.M."/>
            <person name="Chapman S.B."/>
            <person name="Goldberg J."/>
            <person name="Griggs A."/>
            <person name="Gujja S."/>
            <person name="Hansen M."/>
            <person name="Howarth C."/>
            <person name="Imamovic A."/>
            <person name="Larimer J."/>
            <person name="McCowen C."/>
            <person name="Montmayeur A."/>
            <person name="Murphy C."/>
            <person name="Neiman D."/>
            <person name="Pearson M."/>
            <person name="Priest M."/>
            <person name="Roberts A."/>
            <person name="Saif S."/>
            <person name="Shea T."/>
            <person name="Sisk P."/>
            <person name="Sykes S."/>
            <person name="Wortman J."/>
            <person name="Nusbaum C."/>
            <person name="Birren B."/>
        </authorList>
    </citation>
    <scope>NUCLEOTIDE SEQUENCE [LARGE SCALE GENOMIC DNA]</scope>
    <source>
        <strain evidence="3 4">12_1B</strain>
    </source>
</reference>
<feature type="coiled-coil region" evidence="1">
    <location>
        <begin position="186"/>
        <end position="240"/>
    </location>
</feature>
<feature type="coiled-coil region" evidence="1">
    <location>
        <begin position="303"/>
        <end position="379"/>
    </location>
</feature>